<keyword evidence="2" id="KW-1185">Reference proteome</keyword>
<gene>
    <name evidence="1" type="ORF">NITINOP_2937</name>
</gene>
<name>A0A0S4KV08_9BACT</name>
<organism evidence="1 2">
    <name type="scientific">Candidatus Nitrospira inopinata</name>
    <dbReference type="NCBI Taxonomy" id="1715989"/>
    <lineage>
        <taxon>Bacteria</taxon>
        <taxon>Pseudomonadati</taxon>
        <taxon>Nitrospirota</taxon>
        <taxon>Nitrospiria</taxon>
        <taxon>Nitrospirales</taxon>
        <taxon>Nitrospiraceae</taxon>
        <taxon>Nitrospira</taxon>
    </lineage>
</organism>
<dbReference type="EMBL" id="LN885086">
    <property type="protein sequence ID" value="CUQ67909.1"/>
    <property type="molecule type" value="Genomic_DNA"/>
</dbReference>
<protein>
    <submittedName>
        <fullName evidence="1">Uncharacterized protein</fullName>
    </submittedName>
</protein>
<dbReference type="AlphaFoldDB" id="A0A0S4KV08"/>
<dbReference type="KEGG" id="nio:NITINOP_2937"/>
<sequence length="40" mass="4521">MTAGMVRWVRGEEFGIETLVMDGQVQAHLSAYIRKRTVAL</sequence>
<dbReference type="Proteomes" id="UP000066284">
    <property type="component" value="Chromosome 1"/>
</dbReference>
<evidence type="ECO:0000313" key="2">
    <source>
        <dbReference type="Proteomes" id="UP000066284"/>
    </source>
</evidence>
<evidence type="ECO:0000313" key="1">
    <source>
        <dbReference type="EMBL" id="CUQ67909.1"/>
    </source>
</evidence>
<proteinExistence type="predicted"/>
<accession>A0A0S4KV08</accession>
<reference evidence="2" key="1">
    <citation type="submission" date="2015-09" db="EMBL/GenBank/DDBJ databases">
        <authorList>
            <person name="Daims H."/>
        </authorList>
    </citation>
    <scope>NUCLEOTIDE SEQUENCE [LARGE SCALE GENOMIC DNA]</scope>
</reference>
<dbReference type="STRING" id="1715989.NITINOP_2937"/>